<comment type="caution">
    <text evidence="1">The sequence shown here is derived from an EMBL/GenBank/DDBJ whole genome shotgun (WGS) entry which is preliminary data.</text>
</comment>
<evidence type="ECO:0000313" key="1">
    <source>
        <dbReference type="EMBL" id="MBN3556058.1"/>
    </source>
</evidence>
<protein>
    <submittedName>
        <fullName evidence="1">Uncharacterized protein</fullName>
    </submittedName>
</protein>
<dbReference type="Proteomes" id="UP001296923">
    <property type="component" value="Unassembled WGS sequence"/>
</dbReference>
<sequence>MLSRYEKETIIIFNEAEEEAIISTLSNGVVDRFIKAGYEPEKLDKDSYRFRVSKESIKVLILGDKRKGFYPSGKNI</sequence>
<organism evidence="1 2">
    <name type="scientific">Fictibacillus nanhaiensis</name>
    <dbReference type="NCBI Taxonomy" id="742169"/>
    <lineage>
        <taxon>Bacteria</taxon>
        <taxon>Bacillati</taxon>
        <taxon>Bacillota</taxon>
        <taxon>Bacilli</taxon>
        <taxon>Bacillales</taxon>
        <taxon>Fictibacillaceae</taxon>
        <taxon>Fictibacillus</taxon>
    </lineage>
</organism>
<gene>
    <name evidence="1" type="ORF">JYA63_17395</name>
</gene>
<keyword evidence="2" id="KW-1185">Reference proteome</keyword>
<evidence type="ECO:0000313" key="2">
    <source>
        <dbReference type="Proteomes" id="UP001296923"/>
    </source>
</evidence>
<reference evidence="1 2" key="1">
    <citation type="submission" date="2021-01" db="EMBL/GenBank/DDBJ databases">
        <title>Genome Sequencing of Type Strains.</title>
        <authorList>
            <person name="Lemaire J.F."/>
            <person name="Inderbitzin P."/>
            <person name="Collins S.B."/>
            <person name="Wespe N."/>
            <person name="Knight-Connoni V."/>
        </authorList>
    </citation>
    <scope>NUCLEOTIDE SEQUENCE [LARGE SCALE GENOMIC DNA]</scope>
    <source>
        <strain evidence="1 2">DSM 23009</strain>
    </source>
</reference>
<accession>A0ABS2ZT51</accession>
<dbReference type="EMBL" id="JAFHKR010000039">
    <property type="protein sequence ID" value="MBN3556058.1"/>
    <property type="molecule type" value="Genomic_DNA"/>
</dbReference>
<proteinExistence type="predicted"/>
<dbReference type="RefSeq" id="WP_205726802.1">
    <property type="nucleotide sequence ID" value="NZ_JAFHKR010000039.1"/>
</dbReference>
<name>A0ABS2ZT51_9BACL</name>